<dbReference type="AlphaFoldDB" id="A0AAD9VTN9"/>
<gene>
    <name evidence="1" type="ORF">KPH14_010309</name>
</gene>
<proteinExistence type="predicted"/>
<name>A0AAD9VTN9_9HYME</name>
<reference evidence="1" key="2">
    <citation type="journal article" date="2023" name="Commun. Biol.">
        <title>Intrasexual cuticular hydrocarbon dimorphism in a wasp sheds light on hydrocarbon biosynthesis genes in Hymenoptera.</title>
        <authorList>
            <person name="Moris V.C."/>
            <person name="Podsiadlowski L."/>
            <person name="Martin S."/>
            <person name="Oeyen J.P."/>
            <person name="Donath A."/>
            <person name="Petersen M."/>
            <person name="Wilbrandt J."/>
            <person name="Misof B."/>
            <person name="Liedtke D."/>
            <person name="Thamm M."/>
            <person name="Scheiner R."/>
            <person name="Schmitt T."/>
            <person name="Niehuis O."/>
        </authorList>
    </citation>
    <scope>NUCLEOTIDE SEQUENCE</scope>
    <source>
        <strain evidence="1">GBR_01_08_01A</strain>
    </source>
</reference>
<keyword evidence="2" id="KW-1185">Reference proteome</keyword>
<evidence type="ECO:0000313" key="1">
    <source>
        <dbReference type="EMBL" id="KAK2585695.1"/>
    </source>
</evidence>
<protein>
    <submittedName>
        <fullName evidence="1">Uncharacterized protein</fullName>
    </submittedName>
</protein>
<reference evidence="1" key="1">
    <citation type="submission" date="2021-08" db="EMBL/GenBank/DDBJ databases">
        <authorList>
            <person name="Misof B."/>
            <person name="Oliver O."/>
            <person name="Podsiadlowski L."/>
            <person name="Donath A."/>
            <person name="Peters R."/>
            <person name="Mayer C."/>
            <person name="Rust J."/>
            <person name="Gunkel S."/>
            <person name="Lesny P."/>
            <person name="Martin S."/>
            <person name="Oeyen J.P."/>
            <person name="Petersen M."/>
            <person name="Panagiotis P."/>
            <person name="Wilbrandt J."/>
            <person name="Tanja T."/>
        </authorList>
    </citation>
    <scope>NUCLEOTIDE SEQUENCE</scope>
    <source>
        <strain evidence="1">GBR_01_08_01A</strain>
        <tissue evidence="1">Thorax + abdomen</tissue>
    </source>
</reference>
<accession>A0AAD9VTN9</accession>
<evidence type="ECO:0000313" key="2">
    <source>
        <dbReference type="Proteomes" id="UP001258017"/>
    </source>
</evidence>
<sequence>MQSRLKWSPELTARVSGTFKGLEGKYKMHVGVPVHGTNTSIFGWLKSDIHGEGAQALNTRRLAAIASPVESPFALGSSQCYQVGTFGLKRKRTQYGRGFCYVNPRCAALPGWVNTINSNFEMMAPFGPVIG</sequence>
<dbReference type="EMBL" id="JAIFRP010000021">
    <property type="protein sequence ID" value="KAK2585695.1"/>
    <property type="molecule type" value="Genomic_DNA"/>
</dbReference>
<comment type="caution">
    <text evidence="1">The sequence shown here is derived from an EMBL/GenBank/DDBJ whole genome shotgun (WGS) entry which is preliminary data.</text>
</comment>
<dbReference type="Proteomes" id="UP001258017">
    <property type="component" value="Unassembled WGS sequence"/>
</dbReference>
<organism evidence="1 2">
    <name type="scientific">Odynerus spinipes</name>
    <dbReference type="NCBI Taxonomy" id="1348599"/>
    <lineage>
        <taxon>Eukaryota</taxon>
        <taxon>Metazoa</taxon>
        <taxon>Ecdysozoa</taxon>
        <taxon>Arthropoda</taxon>
        <taxon>Hexapoda</taxon>
        <taxon>Insecta</taxon>
        <taxon>Pterygota</taxon>
        <taxon>Neoptera</taxon>
        <taxon>Endopterygota</taxon>
        <taxon>Hymenoptera</taxon>
        <taxon>Apocrita</taxon>
        <taxon>Aculeata</taxon>
        <taxon>Vespoidea</taxon>
        <taxon>Vespidae</taxon>
        <taxon>Eumeninae</taxon>
        <taxon>Odynerus</taxon>
    </lineage>
</organism>